<name>A0A0B5Q680_CLOBE</name>
<dbReference type="GO" id="GO:0005975">
    <property type="term" value="P:carbohydrate metabolic process"/>
    <property type="evidence" value="ECO:0007669"/>
    <property type="project" value="InterPro"/>
</dbReference>
<dbReference type="EMBL" id="CP010086">
    <property type="protein sequence ID" value="AJG97679.1"/>
    <property type="molecule type" value="Genomic_DNA"/>
</dbReference>
<dbReference type="Proteomes" id="UP000031866">
    <property type="component" value="Chromosome"/>
</dbReference>
<dbReference type="Gene3D" id="3.20.20.370">
    <property type="entry name" value="Glycoside hydrolase/deacetylase"/>
    <property type="match status" value="1"/>
</dbReference>
<dbReference type="Pfam" id="PF10096">
    <property type="entry name" value="DUF2334"/>
    <property type="match status" value="1"/>
</dbReference>
<sequence>MQRNAKLSLFSFLAITLSVFILYQVLSYFNFFRKNLTIINKTLYSSMLPEEKFKSTYTPKIKFSDKPVTKVNDVTLNILNTGNLTNIPMLLKAQRYYIPLTFICSKLNYTLDTSNNSISIYNDSNKIFLNETTYEKNSIKGTLRGNLLNNNGSYYISISDIEEIFDLFAVFDFQNKKINLIPNDVKEPEDSAILYSDKIGLIRFEDFGCGYTNVVDKNQTKIKIMANLLFSQGLKFHISWIPRFVVPSANFDNDLLTNDNIVNVGFVDVLDYALNKGGEIGLHGYTHQSGNDSSGTGEEMSKDVNSTEAETRAVIEKGIDTASALNIPISYYESPHYRDTEQQKKIISEYFQFIYEPYDYTKKNIYKPDDSHLFVPTPLGRIADPSTDTTRMVNTINEGDADTLNSFYYHPSIEIDYINFNLNGNKLNVNYDTRSPLQQIVKALKDNDYTTVHIDNLINK</sequence>
<protein>
    <recommendedName>
        <fullName evidence="3">Copper amine oxidase-like N-terminal domain-containing protein</fullName>
    </recommendedName>
</protein>
<gene>
    <name evidence="1" type="ORF">LF65_01060</name>
</gene>
<accession>A0A0B5Q680</accession>
<dbReference type="AlphaFoldDB" id="A0A0B5Q680"/>
<dbReference type="RefSeq" id="WP_017212738.1">
    <property type="nucleotide sequence ID" value="NZ_CP010086.2"/>
</dbReference>
<dbReference type="SUPFAM" id="SSF88713">
    <property type="entry name" value="Glycoside hydrolase/deacetylase"/>
    <property type="match status" value="1"/>
</dbReference>
<evidence type="ECO:0000313" key="1">
    <source>
        <dbReference type="EMBL" id="AJG97679.1"/>
    </source>
</evidence>
<dbReference type="InterPro" id="IPR018763">
    <property type="entry name" value="DUF2334"/>
</dbReference>
<proteinExistence type="predicted"/>
<evidence type="ECO:0008006" key="3">
    <source>
        <dbReference type="Google" id="ProtNLM"/>
    </source>
</evidence>
<dbReference type="STRING" id="1520.LF65_01060"/>
<evidence type="ECO:0000313" key="2">
    <source>
        <dbReference type="Proteomes" id="UP000031866"/>
    </source>
</evidence>
<organism evidence="1 2">
    <name type="scientific">Clostridium beijerinckii</name>
    <name type="common">Clostridium MP</name>
    <dbReference type="NCBI Taxonomy" id="1520"/>
    <lineage>
        <taxon>Bacteria</taxon>
        <taxon>Bacillati</taxon>
        <taxon>Bacillota</taxon>
        <taxon>Clostridia</taxon>
        <taxon>Eubacteriales</taxon>
        <taxon>Clostridiaceae</taxon>
        <taxon>Clostridium</taxon>
    </lineage>
</organism>
<reference evidence="2" key="1">
    <citation type="submission" date="2014-12" db="EMBL/GenBank/DDBJ databases">
        <title>Genome sequence of Clostridium beijerinckii strain 59B.</title>
        <authorList>
            <person name="Little G.T."/>
            <person name="Minton N.P."/>
        </authorList>
    </citation>
    <scope>NUCLEOTIDE SEQUENCE [LARGE SCALE GENOMIC DNA]</scope>
    <source>
        <strain evidence="2">59B</strain>
    </source>
</reference>
<dbReference type="InterPro" id="IPR011330">
    <property type="entry name" value="Glyco_hydro/deAcase_b/a-brl"/>
</dbReference>
<dbReference type="OrthoDB" id="2339428at2"/>
<dbReference type="KEGG" id="cbei:LF65_01060"/>